<reference evidence="1" key="1">
    <citation type="submission" date="2014-11" db="EMBL/GenBank/DDBJ databases">
        <authorList>
            <person name="Amaro Gonzalez C."/>
        </authorList>
    </citation>
    <scope>NUCLEOTIDE SEQUENCE</scope>
</reference>
<organism evidence="1">
    <name type="scientific">Anguilla anguilla</name>
    <name type="common">European freshwater eel</name>
    <name type="synonym">Muraena anguilla</name>
    <dbReference type="NCBI Taxonomy" id="7936"/>
    <lineage>
        <taxon>Eukaryota</taxon>
        <taxon>Metazoa</taxon>
        <taxon>Chordata</taxon>
        <taxon>Craniata</taxon>
        <taxon>Vertebrata</taxon>
        <taxon>Euteleostomi</taxon>
        <taxon>Actinopterygii</taxon>
        <taxon>Neopterygii</taxon>
        <taxon>Teleostei</taxon>
        <taxon>Anguilliformes</taxon>
        <taxon>Anguillidae</taxon>
        <taxon>Anguilla</taxon>
    </lineage>
</organism>
<name>A0A0E9SD80_ANGAN</name>
<dbReference type="EMBL" id="GBXM01069263">
    <property type="protein sequence ID" value="JAH39314.1"/>
    <property type="molecule type" value="Transcribed_RNA"/>
</dbReference>
<sequence length="45" mass="4915">MFSVKKDGSVGIHLRLHGDCAHVIVVHSISSILRLSGQIFKIIVC</sequence>
<reference evidence="1" key="2">
    <citation type="journal article" date="2015" name="Fish Shellfish Immunol.">
        <title>Early steps in the European eel (Anguilla anguilla)-Vibrio vulnificus interaction in the gills: Role of the RtxA13 toxin.</title>
        <authorList>
            <person name="Callol A."/>
            <person name="Pajuelo D."/>
            <person name="Ebbesson L."/>
            <person name="Teles M."/>
            <person name="MacKenzie S."/>
            <person name="Amaro C."/>
        </authorList>
    </citation>
    <scope>NUCLEOTIDE SEQUENCE</scope>
</reference>
<dbReference type="AlphaFoldDB" id="A0A0E9SD80"/>
<protein>
    <submittedName>
        <fullName evidence="1">Uncharacterized protein</fullName>
    </submittedName>
</protein>
<evidence type="ECO:0000313" key="1">
    <source>
        <dbReference type="EMBL" id="JAH39314.1"/>
    </source>
</evidence>
<proteinExistence type="predicted"/>
<accession>A0A0E9SD80</accession>